<dbReference type="PROSITE" id="PS00545">
    <property type="entry name" value="ALDOSE_1_EPIMERASE"/>
    <property type="match status" value="1"/>
</dbReference>
<dbReference type="InterPro" id="IPR011013">
    <property type="entry name" value="Gal_mutarotase_sf_dom"/>
</dbReference>
<comment type="pathway">
    <text evidence="3 11">Carbohydrate metabolism; hexose metabolism.</text>
</comment>
<comment type="catalytic activity">
    <reaction evidence="1 11">
        <text>alpha-D-glucose = beta-D-glucose</text>
        <dbReference type="Rhea" id="RHEA:10264"/>
        <dbReference type="ChEBI" id="CHEBI:15903"/>
        <dbReference type="ChEBI" id="CHEBI:17925"/>
        <dbReference type="EC" id="5.1.3.3"/>
    </reaction>
</comment>
<evidence type="ECO:0000256" key="4">
    <source>
        <dbReference type="ARBA" id="ARBA00006206"/>
    </source>
</evidence>
<dbReference type="InterPro" id="IPR015443">
    <property type="entry name" value="Aldose_1-epimerase"/>
</dbReference>
<dbReference type="OrthoDB" id="9779408at2"/>
<evidence type="ECO:0000256" key="7">
    <source>
        <dbReference type="ARBA" id="ARBA00014165"/>
    </source>
</evidence>
<comment type="subunit">
    <text evidence="5">Monomer.</text>
</comment>
<dbReference type="Gene3D" id="2.70.98.10">
    <property type="match status" value="1"/>
</dbReference>
<dbReference type="Proteomes" id="UP000324376">
    <property type="component" value="Unassembled WGS sequence"/>
</dbReference>
<feature type="active site" description="Proton acceptor" evidence="12">
    <location>
        <position position="307"/>
    </location>
</feature>
<dbReference type="GO" id="GO:0006006">
    <property type="term" value="P:glucose metabolic process"/>
    <property type="evidence" value="ECO:0007669"/>
    <property type="project" value="TreeGrafter"/>
</dbReference>
<dbReference type="GO" id="GO:0004034">
    <property type="term" value="F:aldose 1-epimerase activity"/>
    <property type="evidence" value="ECO:0007669"/>
    <property type="project" value="UniProtKB-EC"/>
</dbReference>
<dbReference type="EMBL" id="VNHU01000007">
    <property type="protein sequence ID" value="TYP72153.1"/>
    <property type="molecule type" value="Genomic_DNA"/>
</dbReference>
<evidence type="ECO:0000256" key="9">
    <source>
        <dbReference type="ARBA" id="ARBA00023235"/>
    </source>
</evidence>
<evidence type="ECO:0000313" key="16">
    <source>
        <dbReference type="Proteomes" id="UP000324376"/>
    </source>
</evidence>
<proteinExistence type="inferred from homology"/>
<evidence type="ECO:0000313" key="15">
    <source>
        <dbReference type="EMBL" id="TYP72153.1"/>
    </source>
</evidence>
<dbReference type="SUPFAM" id="SSF74650">
    <property type="entry name" value="Galactose mutarotase-like"/>
    <property type="match status" value="1"/>
</dbReference>
<name>A0A5S5C2F8_9FLAO</name>
<dbReference type="PIRSF" id="PIRSF005096">
    <property type="entry name" value="GALM"/>
    <property type="match status" value="1"/>
</dbReference>
<feature type="binding site" evidence="14">
    <location>
        <begin position="184"/>
        <end position="186"/>
    </location>
    <ligand>
        <name>beta-D-galactose</name>
        <dbReference type="ChEBI" id="CHEBI:27667"/>
    </ligand>
</feature>
<dbReference type="CDD" id="cd09019">
    <property type="entry name" value="galactose_mutarotase_like"/>
    <property type="match status" value="1"/>
</dbReference>
<keyword evidence="9 11" id="KW-0413">Isomerase</keyword>
<keyword evidence="8" id="KW-0106">Calcium</keyword>
<evidence type="ECO:0000256" key="3">
    <source>
        <dbReference type="ARBA" id="ARBA00005028"/>
    </source>
</evidence>
<evidence type="ECO:0000256" key="13">
    <source>
        <dbReference type="PIRSR" id="PIRSR005096-2"/>
    </source>
</evidence>
<dbReference type="PANTHER" id="PTHR10091">
    <property type="entry name" value="ALDOSE-1-EPIMERASE"/>
    <property type="match status" value="1"/>
</dbReference>
<comment type="similarity">
    <text evidence="4 11">Belongs to the aldose epimerase family.</text>
</comment>
<dbReference type="InterPro" id="IPR018052">
    <property type="entry name" value="Ald1_epimerase_CS"/>
</dbReference>
<dbReference type="InterPro" id="IPR047215">
    <property type="entry name" value="Galactose_mutarotase-like"/>
</dbReference>
<accession>A0A5S5C2F8</accession>
<evidence type="ECO:0000256" key="6">
    <source>
        <dbReference type="ARBA" id="ARBA00013185"/>
    </source>
</evidence>
<sequence length="343" mass="38557">MKQNTIEDIKVIYKGKEIKTLVLENQKGSRLTVSNYGASILSFETPDKEGKLINVIVGLASSRAYIDKYINGESILLGATVGRYAGRISTDVLRINEQEFPIYHENGIHLHGGKHGLDGKFWKVKAIDNDTLRAVFEYKSEHLEEGYPGNVLITASYQLTEINELKIIYTATSDKDTVINLTNHAYFNLDGAGSIKNHELQLSSREMLEVDTKMIPTGIIKPVANTAYDFRKPSTLNKLHTIEGLDDTFIYEDTALPKAVLKSLHSGIKMEVFTNQPAVVIFTPKELPQWKYAYHAMYDDFPAICFENQKHPDAPNHPHFPSTLLKAGEVYENTSVFVFGIDD</sequence>
<feature type="active site" description="Proton donor" evidence="12">
    <location>
        <position position="184"/>
    </location>
</feature>
<comment type="caution">
    <text evidence="15">The sequence shown here is derived from an EMBL/GenBank/DDBJ whole genome shotgun (WGS) entry which is preliminary data.</text>
</comment>
<dbReference type="EC" id="5.1.3.3" evidence="6 11"/>
<evidence type="ECO:0000256" key="2">
    <source>
        <dbReference type="ARBA" id="ARBA00001913"/>
    </source>
</evidence>
<comment type="cofactor">
    <cofactor evidence="2">
        <name>Ca(2+)</name>
        <dbReference type="ChEBI" id="CHEBI:29108"/>
    </cofactor>
</comment>
<dbReference type="InterPro" id="IPR014718">
    <property type="entry name" value="GH-type_carb-bd"/>
</dbReference>
<evidence type="ECO:0000256" key="11">
    <source>
        <dbReference type="PIRNR" id="PIRNR005096"/>
    </source>
</evidence>
<evidence type="ECO:0000256" key="8">
    <source>
        <dbReference type="ARBA" id="ARBA00022837"/>
    </source>
</evidence>
<evidence type="ECO:0000256" key="10">
    <source>
        <dbReference type="ARBA" id="ARBA00023277"/>
    </source>
</evidence>
<dbReference type="GO" id="GO:0005737">
    <property type="term" value="C:cytoplasm"/>
    <property type="evidence" value="ECO:0007669"/>
    <property type="project" value="TreeGrafter"/>
</dbReference>
<organism evidence="15 16">
    <name type="scientific">Aquimarina intermedia</name>
    <dbReference type="NCBI Taxonomy" id="350814"/>
    <lineage>
        <taxon>Bacteria</taxon>
        <taxon>Pseudomonadati</taxon>
        <taxon>Bacteroidota</taxon>
        <taxon>Flavobacteriia</taxon>
        <taxon>Flavobacteriales</taxon>
        <taxon>Flavobacteriaceae</taxon>
        <taxon>Aquimarina</taxon>
    </lineage>
</organism>
<dbReference type="RefSeq" id="WP_148783040.1">
    <property type="nucleotide sequence ID" value="NZ_VNHU01000007.1"/>
</dbReference>
<dbReference type="Pfam" id="PF01263">
    <property type="entry name" value="Aldose_epim"/>
    <property type="match status" value="1"/>
</dbReference>
<protein>
    <recommendedName>
        <fullName evidence="7 11">Aldose 1-epimerase</fullName>
        <ecNumber evidence="6 11">5.1.3.3</ecNumber>
    </recommendedName>
</protein>
<evidence type="ECO:0000256" key="1">
    <source>
        <dbReference type="ARBA" id="ARBA00001614"/>
    </source>
</evidence>
<dbReference type="AlphaFoldDB" id="A0A5S5C2F8"/>
<dbReference type="InterPro" id="IPR008183">
    <property type="entry name" value="Aldose_1/G6P_1-epimerase"/>
</dbReference>
<dbReference type="GO" id="GO:0033499">
    <property type="term" value="P:galactose catabolic process via UDP-galactose, Leloir pathway"/>
    <property type="evidence" value="ECO:0007669"/>
    <property type="project" value="TreeGrafter"/>
</dbReference>
<dbReference type="UniPathway" id="UPA00242"/>
<dbReference type="PANTHER" id="PTHR10091:SF0">
    <property type="entry name" value="GALACTOSE MUTAROTASE"/>
    <property type="match status" value="1"/>
</dbReference>
<gene>
    <name evidence="15" type="ORF">BD809_10737</name>
</gene>
<keyword evidence="16" id="KW-1185">Reference proteome</keyword>
<evidence type="ECO:0000256" key="14">
    <source>
        <dbReference type="PIRSR" id="PIRSR005096-3"/>
    </source>
</evidence>
<dbReference type="GO" id="GO:0030246">
    <property type="term" value="F:carbohydrate binding"/>
    <property type="evidence" value="ECO:0007669"/>
    <property type="project" value="InterPro"/>
</dbReference>
<reference evidence="15 16" key="1">
    <citation type="submission" date="2019-07" db="EMBL/GenBank/DDBJ databases">
        <title>Genomic Encyclopedia of Archaeal and Bacterial Type Strains, Phase II (KMG-II): from individual species to whole genera.</title>
        <authorList>
            <person name="Goeker M."/>
        </authorList>
    </citation>
    <scope>NUCLEOTIDE SEQUENCE [LARGE SCALE GENOMIC DNA]</scope>
    <source>
        <strain evidence="15 16">DSM 17527</strain>
    </source>
</reference>
<evidence type="ECO:0000256" key="5">
    <source>
        <dbReference type="ARBA" id="ARBA00011245"/>
    </source>
</evidence>
<evidence type="ECO:0000256" key="12">
    <source>
        <dbReference type="PIRSR" id="PIRSR005096-1"/>
    </source>
</evidence>
<keyword evidence="10 11" id="KW-0119">Carbohydrate metabolism</keyword>
<feature type="binding site" evidence="13">
    <location>
        <position position="246"/>
    </location>
    <ligand>
        <name>beta-D-galactose</name>
        <dbReference type="ChEBI" id="CHEBI:27667"/>
    </ligand>
</feature>